<evidence type="ECO:0000313" key="4">
    <source>
        <dbReference type="Proteomes" id="UP000075755"/>
    </source>
</evidence>
<accession>A0AAC9FD57</accession>
<sequence>MTSQLDLPETGSSNLNRRQALIGLAVAGTALAAPVFVGKARAAGSIAVYSTTHPAIQAKLSEAFTAKTGIAVQSLRLNSAALAQRFLAEQAGGQHICDVFTQGNDILLRKITAEGMLISLADRPGVASLSTFWRPDDHYILVTASPGGIAYNPKLVPADLVPADWSDLIKPEFKGKIILTDPRNSETLVPFVLLLRDEFGDDFLRKLGQQDLKLVPVTQQGVEQVAAGEAWMVLPCNPGNLERYEGLDAPVKLAPMPPTPNWTSYFTAIPKTAPNMEGATAWFDYTMSREGQEILCANVSVSPLDDVPGALPKPMGELKDPDIERALKHSRELFDLLGLPA</sequence>
<dbReference type="Proteomes" id="UP000075755">
    <property type="component" value="Chromosome"/>
</dbReference>
<dbReference type="AlphaFoldDB" id="A0AAC9FD57"/>
<dbReference type="Pfam" id="PF13343">
    <property type="entry name" value="SBP_bac_6"/>
    <property type="match status" value="1"/>
</dbReference>
<dbReference type="Gene3D" id="3.40.190.10">
    <property type="entry name" value="Periplasmic binding protein-like II"/>
    <property type="match status" value="2"/>
</dbReference>
<dbReference type="EMBL" id="CP015005">
    <property type="protein sequence ID" value="AMS40110.1"/>
    <property type="molecule type" value="Genomic_DNA"/>
</dbReference>
<organism evidence="3 4">
    <name type="scientific">Aminobacter aminovorans</name>
    <name type="common">Chelatobacter heintzii</name>
    <dbReference type="NCBI Taxonomy" id="83263"/>
    <lineage>
        <taxon>Bacteria</taxon>
        <taxon>Pseudomonadati</taxon>
        <taxon>Pseudomonadota</taxon>
        <taxon>Alphaproteobacteria</taxon>
        <taxon>Hyphomicrobiales</taxon>
        <taxon>Phyllobacteriaceae</taxon>
        <taxon>Aminobacter</taxon>
    </lineage>
</organism>
<dbReference type="InterPro" id="IPR006311">
    <property type="entry name" value="TAT_signal"/>
</dbReference>
<evidence type="ECO:0000256" key="2">
    <source>
        <dbReference type="SAM" id="Phobius"/>
    </source>
</evidence>
<dbReference type="PROSITE" id="PS51318">
    <property type="entry name" value="TAT"/>
    <property type="match status" value="1"/>
</dbReference>
<name>A0AAC9FD57_AMIAI</name>
<gene>
    <name evidence="3" type="ORF">AA2016_1174</name>
</gene>
<keyword evidence="2" id="KW-0812">Transmembrane</keyword>
<evidence type="ECO:0000313" key="3">
    <source>
        <dbReference type="EMBL" id="AMS40110.1"/>
    </source>
</evidence>
<keyword evidence="2" id="KW-0472">Membrane</keyword>
<protein>
    <submittedName>
        <fullName evidence="3">Uncharacterized protein</fullName>
    </submittedName>
</protein>
<dbReference type="GO" id="GO:0030288">
    <property type="term" value="C:outer membrane-bounded periplasmic space"/>
    <property type="evidence" value="ECO:0007669"/>
    <property type="project" value="TreeGrafter"/>
</dbReference>
<keyword evidence="2" id="KW-1133">Transmembrane helix</keyword>
<feature type="transmembrane region" description="Helical" evidence="2">
    <location>
        <begin position="20"/>
        <end position="37"/>
    </location>
</feature>
<proteinExistence type="predicted"/>
<dbReference type="KEGG" id="aak:AA2016_1174"/>
<keyword evidence="1" id="KW-0732">Signal</keyword>
<dbReference type="PANTHER" id="PTHR30006:SF25">
    <property type="entry name" value="PHOSPHOGLYCERATE TRANSPORT REGULATORY PROTEIN PGTC"/>
    <property type="match status" value="1"/>
</dbReference>
<dbReference type="SUPFAM" id="SSF53850">
    <property type="entry name" value="Periplasmic binding protein-like II"/>
    <property type="match status" value="1"/>
</dbReference>
<reference evidence="3 4" key="1">
    <citation type="submission" date="2016-03" db="EMBL/GenBank/DDBJ databases">
        <title>Complete genome of Aminobacter aminovorans KCTC 2477.</title>
        <authorList>
            <person name="Kim K.M."/>
        </authorList>
    </citation>
    <scope>NUCLEOTIDE SEQUENCE [LARGE SCALE GENOMIC DNA]</scope>
    <source>
        <strain evidence="3 4">KCTC 2477</strain>
    </source>
</reference>
<dbReference type="PANTHER" id="PTHR30006">
    <property type="entry name" value="THIAMINE-BINDING PERIPLASMIC PROTEIN-RELATED"/>
    <property type="match status" value="1"/>
</dbReference>
<evidence type="ECO:0000256" key="1">
    <source>
        <dbReference type="ARBA" id="ARBA00022729"/>
    </source>
</evidence>